<dbReference type="GO" id="GO:0005829">
    <property type="term" value="C:cytosol"/>
    <property type="evidence" value="ECO:0007669"/>
    <property type="project" value="TreeGrafter"/>
</dbReference>
<dbReference type="Pfam" id="PF01565">
    <property type="entry name" value="FAD_binding_4"/>
    <property type="match status" value="2"/>
</dbReference>
<keyword evidence="16 19" id="KW-0961">Cell wall biogenesis/degradation</keyword>
<evidence type="ECO:0000313" key="21">
    <source>
        <dbReference type="EMBL" id="MDZ5760941.1"/>
    </source>
</evidence>
<comment type="caution">
    <text evidence="21">The sequence shown here is derived from an EMBL/GenBank/DDBJ whole genome shotgun (WGS) entry which is preliminary data.</text>
</comment>
<organism evidence="21 22">
    <name type="scientific">Lyticum sinuosum</name>
    <dbReference type="NCBI Taxonomy" id="1332059"/>
    <lineage>
        <taxon>Bacteria</taxon>
        <taxon>Pseudomonadati</taxon>
        <taxon>Pseudomonadota</taxon>
        <taxon>Alphaproteobacteria</taxon>
        <taxon>Rickettsiales</taxon>
        <taxon>Lyticum</taxon>
    </lineage>
</organism>
<dbReference type="InterPro" id="IPR016169">
    <property type="entry name" value="FAD-bd_PCMH_sub2"/>
</dbReference>
<evidence type="ECO:0000256" key="7">
    <source>
        <dbReference type="ARBA" id="ARBA00022490"/>
    </source>
</evidence>
<evidence type="ECO:0000256" key="16">
    <source>
        <dbReference type="ARBA" id="ARBA00023316"/>
    </source>
</evidence>
<sequence>MSEIDIKNINTNELISIISNLGIIGKIREKARLPCWFQVGGPADLLFIPNDVSDLEKLLKFLNGKIKIEVIGVGSNILIRDGGIRGLVVKLGKGFNDIKKIDNEYQIIDNEIFFNNQKIYKHNTISHDINTKIVFLRVGARTLDMDLANYTVESGIEGLEFYAGIPGTIGGAIAMNAGAYNSDTSKSLVSVLGINKNNGKLKRFFNNEIGFDYRSNKLSKEWIFLEADFMGFISSKEIVLSRVLNIQNTRKETQPITSKTCGSTFSNPDKHSAWKLIDISGCRGLKIGGAVISSLHSNFIINEDNASSEDIENLIYLVEKKVKNLTKIKLKKEIIILGDKLY</sequence>
<dbReference type="PROSITE" id="PS51387">
    <property type="entry name" value="FAD_PCMH"/>
    <property type="match status" value="1"/>
</dbReference>
<dbReference type="EMBL" id="JARGYU010000001">
    <property type="protein sequence ID" value="MDZ5760941.1"/>
    <property type="molecule type" value="Genomic_DNA"/>
</dbReference>
<dbReference type="RefSeq" id="WP_322498376.1">
    <property type="nucleotide sequence ID" value="NZ_JARGYU010000001.1"/>
</dbReference>
<dbReference type="NCBIfam" id="TIGR00179">
    <property type="entry name" value="murB"/>
    <property type="match status" value="1"/>
</dbReference>
<name>A0AAE4VJH0_9RICK</name>
<dbReference type="SUPFAM" id="SSF56176">
    <property type="entry name" value="FAD-binding/transporter-associated domain-like"/>
    <property type="match status" value="1"/>
</dbReference>
<dbReference type="GO" id="GO:0051301">
    <property type="term" value="P:cell division"/>
    <property type="evidence" value="ECO:0007669"/>
    <property type="project" value="UniProtKB-KW"/>
</dbReference>
<proteinExistence type="inferred from homology"/>
<reference evidence="21" key="1">
    <citation type="submission" date="2023-02" db="EMBL/GenBank/DDBJ databases">
        <title>Host association and intracellularity evolved multiple times independently in the Rickettsiales.</title>
        <authorList>
            <person name="Castelli M."/>
            <person name="Nardi T."/>
            <person name="Gammuto L."/>
            <person name="Bellinzona G."/>
            <person name="Sabaneyeva E."/>
            <person name="Potekhin A."/>
            <person name="Serra V."/>
            <person name="Petroni G."/>
            <person name="Sassera D."/>
        </authorList>
    </citation>
    <scope>NUCLEOTIDE SEQUENCE</scope>
    <source>
        <strain evidence="21">USBL-36I1</strain>
    </source>
</reference>
<comment type="similarity">
    <text evidence="19">Belongs to the MurB family.</text>
</comment>
<dbReference type="InterPro" id="IPR036635">
    <property type="entry name" value="MurB_C_sf"/>
</dbReference>
<keyword evidence="10 19" id="KW-0274">FAD</keyword>
<dbReference type="Gene3D" id="3.30.465.10">
    <property type="match status" value="1"/>
</dbReference>
<comment type="subcellular location">
    <subcellularLocation>
        <location evidence="3 19">Cytoplasm</location>
    </subcellularLocation>
</comment>
<dbReference type="InterPro" id="IPR016167">
    <property type="entry name" value="FAD-bd_PCMH_sub1"/>
</dbReference>
<gene>
    <name evidence="19" type="primary">murB</name>
    <name evidence="21" type="ORF">Lyticum_00097</name>
</gene>
<evidence type="ECO:0000256" key="15">
    <source>
        <dbReference type="ARBA" id="ARBA00023306"/>
    </source>
</evidence>
<comment type="pathway">
    <text evidence="4 19">Cell wall biogenesis; peptidoglycan biosynthesis.</text>
</comment>
<dbReference type="AlphaFoldDB" id="A0AAE4VJH0"/>
<keyword evidence="14 19" id="KW-0560">Oxidoreductase</keyword>
<dbReference type="HAMAP" id="MF_00037">
    <property type="entry name" value="MurB"/>
    <property type="match status" value="1"/>
</dbReference>
<evidence type="ECO:0000256" key="3">
    <source>
        <dbReference type="ARBA" id="ARBA00004496"/>
    </source>
</evidence>
<dbReference type="GO" id="GO:0008762">
    <property type="term" value="F:UDP-N-acetylmuramate dehydrogenase activity"/>
    <property type="evidence" value="ECO:0007669"/>
    <property type="project" value="UniProtKB-UniRule"/>
</dbReference>
<keyword evidence="7 19" id="KW-0963">Cytoplasm</keyword>
<dbReference type="NCBIfam" id="NF010480">
    <property type="entry name" value="PRK13905.1"/>
    <property type="match status" value="1"/>
</dbReference>
<comment type="catalytic activity">
    <reaction evidence="18 19">
        <text>UDP-N-acetyl-alpha-D-muramate + NADP(+) = UDP-N-acetyl-3-O-(1-carboxyvinyl)-alpha-D-glucosamine + NADPH + H(+)</text>
        <dbReference type="Rhea" id="RHEA:12248"/>
        <dbReference type="ChEBI" id="CHEBI:15378"/>
        <dbReference type="ChEBI" id="CHEBI:57783"/>
        <dbReference type="ChEBI" id="CHEBI:58349"/>
        <dbReference type="ChEBI" id="CHEBI:68483"/>
        <dbReference type="ChEBI" id="CHEBI:70757"/>
        <dbReference type="EC" id="1.3.1.98"/>
    </reaction>
</comment>
<keyword evidence="9 19" id="KW-0285">Flavoprotein</keyword>
<keyword evidence="11 19" id="KW-0521">NADP</keyword>
<evidence type="ECO:0000256" key="1">
    <source>
        <dbReference type="ARBA" id="ARBA00001974"/>
    </source>
</evidence>
<dbReference type="Proteomes" id="UP001289135">
    <property type="component" value="Unassembled WGS sequence"/>
</dbReference>
<dbReference type="InterPro" id="IPR006094">
    <property type="entry name" value="Oxid_FAD_bind_N"/>
</dbReference>
<dbReference type="SUPFAM" id="SSF56194">
    <property type="entry name" value="Uridine diphospho-N-Acetylenolpyruvylglucosamine reductase, MurB, C-terminal domain"/>
    <property type="match status" value="1"/>
</dbReference>
<dbReference type="EC" id="1.3.1.98" evidence="5 19"/>
<dbReference type="PANTHER" id="PTHR21071">
    <property type="entry name" value="UDP-N-ACETYLENOLPYRUVOYLGLUCOSAMINE REDUCTASE"/>
    <property type="match status" value="1"/>
</dbReference>
<dbReference type="InterPro" id="IPR016166">
    <property type="entry name" value="FAD-bd_PCMH"/>
</dbReference>
<dbReference type="PANTHER" id="PTHR21071:SF4">
    <property type="entry name" value="UDP-N-ACETYLENOLPYRUVOYLGLUCOSAMINE REDUCTASE"/>
    <property type="match status" value="1"/>
</dbReference>
<evidence type="ECO:0000256" key="6">
    <source>
        <dbReference type="ARBA" id="ARBA00015188"/>
    </source>
</evidence>
<evidence type="ECO:0000259" key="20">
    <source>
        <dbReference type="PROSITE" id="PS51387"/>
    </source>
</evidence>
<evidence type="ECO:0000256" key="19">
    <source>
        <dbReference type="HAMAP-Rule" id="MF_00037"/>
    </source>
</evidence>
<evidence type="ECO:0000313" key="22">
    <source>
        <dbReference type="Proteomes" id="UP001289135"/>
    </source>
</evidence>
<dbReference type="InterPro" id="IPR011601">
    <property type="entry name" value="MurB_C"/>
</dbReference>
<evidence type="ECO:0000256" key="2">
    <source>
        <dbReference type="ARBA" id="ARBA00003921"/>
    </source>
</evidence>
<evidence type="ECO:0000256" key="11">
    <source>
        <dbReference type="ARBA" id="ARBA00022857"/>
    </source>
</evidence>
<dbReference type="Gene3D" id="3.30.43.10">
    <property type="entry name" value="Uridine Diphospho-n-acetylenolpyruvylglucosamine Reductase, domain 2"/>
    <property type="match status" value="1"/>
</dbReference>
<dbReference type="GO" id="GO:0009252">
    <property type="term" value="P:peptidoglycan biosynthetic process"/>
    <property type="evidence" value="ECO:0007669"/>
    <property type="project" value="UniProtKB-UniRule"/>
</dbReference>
<feature type="active site" description="Proton donor" evidence="19">
    <location>
        <position position="263"/>
    </location>
</feature>
<evidence type="ECO:0000256" key="13">
    <source>
        <dbReference type="ARBA" id="ARBA00022984"/>
    </source>
</evidence>
<dbReference type="InterPro" id="IPR003170">
    <property type="entry name" value="MurB"/>
</dbReference>
<dbReference type="GO" id="GO:0071949">
    <property type="term" value="F:FAD binding"/>
    <property type="evidence" value="ECO:0007669"/>
    <property type="project" value="InterPro"/>
</dbReference>
<protein>
    <recommendedName>
        <fullName evidence="6 19">UDP-N-acetylenolpyruvoylglucosamine reductase</fullName>
        <ecNumber evidence="5 19">1.3.1.98</ecNumber>
    </recommendedName>
    <alternativeName>
        <fullName evidence="17 19">UDP-N-acetylmuramate dehydrogenase</fullName>
    </alternativeName>
</protein>
<dbReference type="Gene3D" id="3.90.78.10">
    <property type="entry name" value="UDP-N-acetylenolpyruvoylglucosamine reductase, C-terminal domain"/>
    <property type="match status" value="1"/>
</dbReference>
<accession>A0AAE4VJH0</accession>
<dbReference type="GO" id="GO:0071555">
    <property type="term" value="P:cell wall organization"/>
    <property type="evidence" value="ECO:0007669"/>
    <property type="project" value="UniProtKB-KW"/>
</dbReference>
<evidence type="ECO:0000256" key="14">
    <source>
        <dbReference type="ARBA" id="ARBA00023002"/>
    </source>
</evidence>
<keyword evidence="8 19" id="KW-0132">Cell division</keyword>
<evidence type="ECO:0000256" key="8">
    <source>
        <dbReference type="ARBA" id="ARBA00022618"/>
    </source>
</evidence>
<evidence type="ECO:0000256" key="12">
    <source>
        <dbReference type="ARBA" id="ARBA00022960"/>
    </source>
</evidence>
<dbReference type="InterPro" id="IPR036318">
    <property type="entry name" value="FAD-bd_PCMH-like_sf"/>
</dbReference>
<dbReference type="GO" id="GO:0008360">
    <property type="term" value="P:regulation of cell shape"/>
    <property type="evidence" value="ECO:0007669"/>
    <property type="project" value="UniProtKB-KW"/>
</dbReference>
<evidence type="ECO:0000256" key="4">
    <source>
        <dbReference type="ARBA" id="ARBA00004752"/>
    </source>
</evidence>
<feature type="active site" evidence="19">
    <location>
        <position position="214"/>
    </location>
</feature>
<dbReference type="Pfam" id="PF02873">
    <property type="entry name" value="MurB_C"/>
    <property type="match status" value="1"/>
</dbReference>
<keyword evidence="15 19" id="KW-0131">Cell cycle</keyword>
<evidence type="ECO:0000256" key="17">
    <source>
        <dbReference type="ARBA" id="ARBA00031026"/>
    </source>
</evidence>
<keyword evidence="22" id="KW-1185">Reference proteome</keyword>
<evidence type="ECO:0000256" key="18">
    <source>
        <dbReference type="ARBA" id="ARBA00048914"/>
    </source>
</evidence>
<feature type="active site" evidence="19">
    <location>
        <position position="333"/>
    </location>
</feature>
<comment type="function">
    <text evidence="2 19">Cell wall formation.</text>
</comment>
<keyword evidence="13 19" id="KW-0573">Peptidoglycan synthesis</keyword>
<evidence type="ECO:0000256" key="9">
    <source>
        <dbReference type="ARBA" id="ARBA00022630"/>
    </source>
</evidence>
<feature type="domain" description="FAD-binding PCMH-type" evidence="20">
    <location>
        <begin position="39"/>
        <end position="249"/>
    </location>
</feature>
<evidence type="ECO:0000256" key="10">
    <source>
        <dbReference type="ARBA" id="ARBA00022827"/>
    </source>
</evidence>
<comment type="cofactor">
    <cofactor evidence="1 19">
        <name>FAD</name>
        <dbReference type="ChEBI" id="CHEBI:57692"/>
    </cofactor>
</comment>
<keyword evidence="12 19" id="KW-0133">Cell shape</keyword>
<evidence type="ECO:0000256" key="5">
    <source>
        <dbReference type="ARBA" id="ARBA00012518"/>
    </source>
</evidence>